<name>A0A0E2Q507_STRTR</name>
<dbReference type="Pfam" id="PF05222">
    <property type="entry name" value="AlaDh_PNT_N"/>
    <property type="match status" value="1"/>
</dbReference>
<organism evidence="2 3">
    <name type="scientific">Streptococcus thermophilus M17PTZA496</name>
    <dbReference type="NCBI Taxonomy" id="1433289"/>
    <lineage>
        <taxon>Bacteria</taxon>
        <taxon>Bacillati</taxon>
        <taxon>Bacillota</taxon>
        <taxon>Bacilli</taxon>
        <taxon>Lactobacillales</taxon>
        <taxon>Streptococcaceae</taxon>
        <taxon>Streptococcus</taxon>
    </lineage>
</organism>
<protein>
    <submittedName>
        <fullName evidence="2">Alanine dehydrogenase</fullName>
    </submittedName>
</protein>
<dbReference type="GO" id="GO:0005886">
    <property type="term" value="C:plasma membrane"/>
    <property type="evidence" value="ECO:0007669"/>
    <property type="project" value="TreeGrafter"/>
</dbReference>
<dbReference type="RefSeq" id="WP_002950088.1">
    <property type="nucleotide sequence ID" value="NZ_CM002372.1"/>
</dbReference>
<dbReference type="Gene3D" id="3.40.50.720">
    <property type="entry name" value="NAD(P)-binding Rossmann-like Domain"/>
    <property type="match status" value="1"/>
</dbReference>
<accession>A0A0E2Q507</accession>
<dbReference type="PANTHER" id="PTHR42795">
    <property type="entry name" value="ALANINE DEHYDROGENASE"/>
    <property type="match status" value="1"/>
</dbReference>
<sequence>MLIGIPKEIKNNENRVALTPAGVQSLLAKGHVVLIETNASKFCYC</sequence>
<dbReference type="AlphaFoldDB" id="A0A0E2Q507"/>
<evidence type="ECO:0000313" key="3">
    <source>
        <dbReference type="Proteomes" id="UP000024559"/>
    </source>
</evidence>
<proteinExistence type="predicted"/>
<dbReference type="PATRIC" id="fig|1433289.7.peg.620"/>
<dbReference type="GO" id="GO:0006524">
    <property type="term" value="P:alanine catabolic process"/>
    <property type="evidence" value="ECO:0007669"/>
    <property type="project" value="TreeGrafter"/>
</dbReference>
<dbReference type="Proteomes" id="UP000024559">
    <property type="component" value="Chromosome"/>
</dbReference>
<reference evidence="3" key="1">
    <citation type="submission" date="2013-12" db="EMBL/GenBank/DDBJ databases">
        <title>Genome sequences of Streptococcus thermophilus strains MTH17CL396 and M17PTZA496 isolated from Fontina cheese in Valle d'Aosta region (Italy).</title>
        <authorList>
            <person name="Treu L."/>
            <person name="Giacomini A."/>
            <person name="Corich V."/>
            <person name="Vendramin V."/>
            <person name="Bovo B."/>
        </authorList>
    </citation>
    <scope>NUCLEOTIDE SEQUENCE [LARGE SCALE GENOMIC DNA]</scope>
    <source>
        <strain evidence="3">M17PTZA496</strain>
    </source>
</reference>
<comment type="caution">
    <text evidence="2">The sequence shown here is derived from an EMBL/GenBank/DDBJ whole genome shotgun (WGS) entry which is preliminary data.</text>
</comment>
<dbReference type="SUPFAM" id="SSF52283">
    <property type="entry name" value="Formate/glycerate dehydrogenase catalytic domain-like"/>
    <property type="match status" value="1"/>
</dbReference>
<evidence type="ECO:0000313" key="2">
    <source>
        <dbReference type="EMBL" id="ETW90852.1"/>
    </source>
</evidence>
<dbReference type="InterPro" id="IPR007886">
    <property type="entry name" value="AlaDH/PNT_N"/>
</dbReference>
<dbReference type="EMBL" id="AZJT01000022">
    <property type="protein sequence ID" value="ETW90852.1"/>
    <property type="molecule type" value="Genomic_DNA"/>
</dbReference>
<gene>
    <name evidence="2" type="ORF">X841_03090</name>
</gene>
<dbReference type="HOGENOM" id="CLU_3206055_0_0_9"/>
<feature type="domain" description="Alanine dehydrogenase/pyridine nucleotide transhydrogenase N-terminal" evidence="1">
    <location>
        <begin position="4"/>
        <end position="39"/>
    </location>
</feature>
<dbReference type="GO" id="GO:0000286">
    <property type="term" value="F:alanine dehydrogenase activity"/>
    <property type="evidence" value="ECO:0007669"/>
    <property type="project" value="TreeGrafter"/>
</dbReference>
<evidence type="ECO:0000259" key="1">
    <source>
        <dbReference type="Pfam" id="PF05222"/>
    </source>
</evidence>
<dbReference type="PANTHER" id="PTHR42795:SF1">
    <property type="entry name" value="ALANINE DEHYDROGENASE"/>
    <property type="match status" value="1"/>
</dbReference>